<name>A0ACC0RG52_9HYPO</name>
<sequence>MAPLKVSVDIVESERAPEVSTPFLPDEEAKQKTTLRRIRDSSRNIARLFKQAFQQAWRDLRDARPKKWYTLRWLAFLSVLWSCALIVLIVCFALLSAGKFGFEDSSCHPDGEFSPFRNSFNWWALKGTFQITLKVGNFDFATAKIIDVIWDLVVGRGGQTILTLISWRAFSDYLAVSIITKPATYTTVWLLRFQTDPSFVSIMSLLHQFVFRRGLASRTAMSFMVAAALLILAFPTVASSMTGYTTVNKAYIEVPETGLVEFSATYPAAYVIHDGSRIGLQDEYLVRLVDYSSGDPMIDDESYLPESYCRDWETKEKAGRGCSLQYDVANHVQEYGWSATSNKDDQINATFNSTLKLRGGPLNISPYYIPYHLWFYYNWSDPNNLTEGRDSKASISQAKDKKRLVYDVSGKPFNLTELEKAGNCSPVPDRFQWGFSFLQVLALSIFLLLWTFGIAIMWTKAHMTLKLNGCSTHSAGWKSLLEYASAIEAELKEAGIDHRSLDDDQLDEKIQSVLHGGTVSSSDILTKGIYSLRHDAGQGIFAFLPHVAQWIGREKWWFLALIFWLPACLARTKYKYFLDEAVLMGIYGASMAAFGAVVASSAVKAALAEQMADCQQLPTPAQFTRTYGAWADGGWGMIMTGNVQINEEFLGSPNDAAMNGSIAEEKVIAAYKGLADACRRAGTPAIMQINHPGRQSPLRAGTKSFWTKNLAPSAVPLDMGSDLVSRLASCVVFGTPKKMTLEDIQTVIQRFANAARIAAAAGFDGVEIHAAHGYLLAQFLSAKTNLRTDAYGGSVTARAKIVTDIIKAVRAVVPTNFCVGLKFNSADHQSPTELQECLEQTAFIAEAGLDFLEVSGGSYENPTMIMGTEEIAKSEKTAARESFFLEFAREMRAKLPDMPLMVTGGFRTRLGMEAALKEGACDLIGIGRPSVLNPSLPVNTILNAEVSDEDAKLYARRVHAPWLLKKFAPRSVGAGVESAWYSKQMQQMERK</sequence>
<organism evidence="1 2">
    <name type="scientific">Fusarium keratoplasticum</name>
    <dbReference type="NCBI Taxonomy" id="1328300"/>
    <lineage>
        <taxon>Eukaryota</taxon>
        <taxon>Fungi</taxon>
        <taxon>Dikarya</taxon>
        <taxon>Ascomycota</taxon>
        <taxon>Pezizomycotina</taxon>
        <taxon>Sordariomycetes</taxon>
        <taxon>Hypocreomycetidae</taxon>
        <taxon>Hypocreales</taxon>
        <taxon>Nectriaceae</taxon>
        <taxon>Fusarium</taxon>
        <taxon>Fusarium solani species complex</taxon>
    </lineage>
</organism>
<comment type="caution">
    <text evidence="1">The sequence shown here is derived from an EMBL/GenBank/DDBJ whole genome shotgun (WGS) entry which is preliminary data.</text>
</comment>
<proteinExistence type="predicted"/>
<dbReference type="EMBL" id="CM046503">
    <property type="protein sequence ID" value="KAI8685121.1"/>
    <property type="molecule type" value="Genomic_DNA"/>
</dbReference>
<reference evidence="1" key="1">
    <citation type="submission" date="2022-06" db="EMBL/GenBank/DDBJ databases">
        <title>Fusarium solani species complex genomes reveal bases of compartmentalisation and animal pathogenesis.</title>
        <authorList>
            <person name="Tsai I.J."/>
        </authorList>
    </citation>
    <scope>NUCLEOTIDE SEQUENCE</scope>
    <source>
        <strain evidence="1">Fu6.1</strain>
    </source>
</reference>
<gene>
    <name evidence="1" type="ORF">NCS57_00180400</name>
</gene>
<evidence type="ECO:0000313" key="2">
    <source>
        <dbReference type="Proteomes" id="UP001065298"/>
    </source>
</evidence>
<evidence type="ECO:0000313" key="1">
    <source>
        <dbReference type="EMBL" id="KAI8685121.1"/>
    </source>
</evidence>
<accession>A0ACC0RG52</accession>
<dbReference type="Proteomes" id="UP001065298">
    <property type="component" value="Chromosome 1"/>
</dbReference>
<keyword evidence="2" id="KW-1185">Reference proteome</keyword>
<protein>
    <submittedName>
        <fullName evidence="1">Oxidored-FMN domain-containing protein</fullName>
    </submittedName>
</protein>